<evidence type="ECO:0000313" key="2">
    <source>
        <dbReference type="Proteomes" id="UP000712673"/>
    </source>
</evidence>
<proteinExistence type="predicted"/>
<accession>A0A937W5F0</accession>
<sequence length="80" mass="8888">MEKTTMELSAAQLQAVAHGETVLVTVGDTPCVLLRADRYAQVQALVALESTYPLLDEAFREGWEAPGMADYDRYDELKPQ</sequence>
<dbReference type="EMBL" id="VGLS01000578">
    <property type="protein sequence ID" value="MBM3225446.1"/>
    <property type="molecule type" value="Genomic_DNA"/>
</dbReference>
<name>A0A937W5F0_UNCTE</name>
<gene>
    <name evidence="1" type="ORF">FJZ47_16815</name>
</gene>
<protein>
    <submittedName>
        <fullName evidence="1">Uncharacterized protein</fullName>
    </submittedName>
</protein>
<comment type="caution">
    <text evidence="1">The sequence shown here is derived from an EMBL/GenBank/DDBJ whole genome shotgun (WGS) entry which is preliminary data.</text>
</comment>
<organism evidence="1 2">
    <name type="scientific">Tectimicrobiota bacterium</name>
    <dbReference type="NCBI Taxonomy" id="2528274"/>
    <lineage>
        <taxon>Bacteria</taxon>
        <taxon>Pseudomonadati</taxon>
        <taxon>Nitrospinota/Tectimicrobiota group</taxon>
        <taxon>Candidatus Tectimicrobiota</taxon>
    </lineage>
</organism>
<reference evidence="1" key="1">
    <citation type="submission" date="2019-03" db="EMBL/GenBank/DDBJ databases">
        <title>Lake Tanganyika Metagenome-Assembled Genomes (MAGs).</title>
        <authorList>
            <person name="Tran P."/>
        </authorList>
    </citation>
    <scope>NUCLEOTIDE SEQUENCE</scope>
    <source>
        <strain evidence="1">K_DeepCast_65m_m2_066</strain>
    </source>
</reference>
<evidence type="ECO:0000313" key="1">
    <source>
        <dbReference type="EMBL" id="MBM3225446.1"/>
    </source>
</evidence>
<dbReference type="AlphaFoldDB" id="A0A937W5F0"/>
<dbReference type="Proteomes" id="UP000712673">
    <property type="component" value="Unassembled WGS sequence"/>
</dbReference>